<keyword evidence="2" id="KW-0560">Oxidoreductase</keyword>
<gene>
    <name evidence="5" type="ORF">NPE20_05945</name>
</gene>
<keyword evidence="6" id="KW-1185">Reference proteome</keyword>
<comment type="caution">
    <text evidence="5">The sequence shown here is derived from an EMBL/GenBank/DDBJ whole genome shotgun (WGS) entry which is preliminary data.</text>
</comment>
<dbReference type="PRINTS" id="PR00080">
    <property type="entry name" value="SDRFAMILY"/>
</dbReference>
<keyword evidence="4" id="KW-0472">Membrane</keyword>
<accession>A0ABT1SZJ7</accession>
<feature type="transmembrane region" description="Helical" evidence="4">
    <location>
        <begin position="306"/>
        <end position="324"/>
    </location>
</feature>
<dbReference type="InterPro" id="IPR002347">
    <property type="entry name" value="SDR_fam"/>
</dbReference>
<evidence type="ECO:0000256" key="1">
    <source>
        <dbReference type="ARBA" id="ARBA00006484"/>
    </source>
</evidence>
<protein>
    <submittedName>
        <fullName evidence="5">SDR family oxidoreductase</fullName>
    </submittedName>
</protein>
<dbReference type="Proteomes" id="UP001204376">
    <property type="component" value="Unassembled WGS sequence"/>
</dbReference>
<dbReference type="InterPro" id="IPR036291">
    <property type="entry name" value="NAD(P)-bd_dom_sf"/>
</dbReference>
<dbReference type="Pfam" id="PF00106">
    <property type="entry name" value="adh_short"/>
    <property type="match status" value="1"/>
</dbReference>
<name>A0ABT1SZJ7_9SPHI</name>
<keyword evidence="4" id="KW-0812">Transmembrane</keyword>
<keyword evidence="4" id="KW-1133">Transmembrane helix</keyword>
<dbReference type="NCBIfam" id="NF004792">
    <property type="entry name" value="PRK06139.1"/>
    <property type="match status" value="1"/>
</dbReference>
<evidence type="ECO:0000256" key="3">
    <source>
        <dbReference type="RuleBase" id="RU000363"/>
    </source>
</evidence>
<evidence type="ECO:0000256" key="4">
    <source>
        <dbReference type="SAM" id="Phobius"/>
    </source>
</evidence>
<comment type="similarity">
    <text evidence="1 3">Belongs to the short-chain dehydrogenases/reductases (SDR) family.</text>
</comment>
<dbReference type="SUPFAM" id="SSF51735">
    <property type="entry name" value="NAD(P)-binding Rossmann-fold domains"/>
    <property type="match status" value="1"/>
</dbReference>
<dbReference type="PRINTS" id="PR00081">
    <property type="entry name" value="GDHRDH"/>
</dbReference>
<reference evidence="5 6" key="1">
    <citation type="submission" date="2022-07" db="EMBL/GenBank/DDBJ databases">
        <title>Mucilaginibacter sp. JC4.</title>
        <authorList>
            <person name="Le V."/>
            <person name="Ko S.-R."/>
            <person name="Ahn C.-Y."/>
            <person name="Oh H.-M."/>
        </authorList>
    </citation>
    <scope>NUCLEOTIDE SEQUENCE [LARGE SCALE GENOMIC DNA]</scope>
    <source>
        <strain evidence="5 6">JC4</strain>
    </source>
</reference>
<dbReference type="PANTHER" id="PTHR44196">
    <property type="entry name" value="DEHYDROGENASE/REDUCTASE SDR FAMILY MEMBER 7B"/>
    <property type="match status" value="1"/>
</dbReference>
<dbReference type="EMBL" id="JANHOH010000001">
    <property type="protein sequence ID" value="MCQ6957486.1"/>
    <property type="molecule type" value="Genomic_DNA"/>
</dbReference>
<organism evidence="5 6">
    <name type="scientific">Mucilaginibacter aquariorum</name>
    <dbReference type="NCBI Taxonomy" id="2967225"/>
    <lineage>
        <taxon>Bacteria</taxon>
        <taxon>Pseudomonadati</taxon>
        <taxon>Bacteroidota</taxon>
        <taxon>Sphingobacteriia</taxon>
        <taxon>Sphingobacteriales</taxon>
        <taxon>Sphingobacteriaceae</taxon>
        <taxon>Mucilaginibacter</taxon>
    </lineage>
</organism>
<evidence type="ECO:0000313" key="5">
    <source>
        <dbReference type="EMBL" id="MCQ6957486.1"/>
    </source>
</evidence>
<evidence type="ECO:0000313" key="6">
    <source>
        <dbReference type="Proteomes" id="UP001204376"/>
    </source>
</evidence>
<dbReference type="PANTHER" id="PTHR44196:SF1">
    <property type="entry name" value="DEHYDROGENASE_REDUCTASE SDR FAMILY MEMBER 7B"/>
    <property type="match status" value="1"/>
</dbReference>
<dbReference type="Gene3D" id="3.40.50.720">
    <property type="entry name" value="NAD(P)-binding Rossmann-like Domain"/>
    <property type="match status" value="1"/>
</dbReference>
<sequence>MMKEIRLTGKTIVITGASSGAGYAAAIEFAQYHTNLVLAARNEAALEEVAAECRELGADVLTVVTDVTDAKAVINLANTANDWHNKIDIWINNAGVLAAGDFDVTPIEVHEQVIKINLLGYMNGAHAVLPFFKTQKHGILINNISIGGFLPVPYGAGYSASKFGITGFSAALKGELTNWPEIYICDMFPAFLDTPGISHSGNYTGKQLKPAPPVYDPKRLAQAMVKVANNPRSGTFVGSASLILKLTYALFPGLTTRLTGAVMRKYLKMASPIAPTSGNLFNTVNYGMSPYGGFGLAGKPRAHRKYIAAALAVGLVTGVWLTLLKR</sequence>
<evidence type="ECO:0000256" key="2">
    <source>
        <dbReference type="ARBA" id="ARBA00023002"/>
    </source>
</evidence>
<dbReference type="RefSeq" id="WP_256537691.1">
    <property type="nucleotide sequence ID" value="NZ_JANHOH010000001.1"/>
</dbReference>
<proteinExistence type="inferred from homology"/>